<dbReference type="KEGG" id="xya:ET471_06445"/>
<evidence type="ECO:0000256" key="3">
    <source>
        <dbReference type="ARBA" id="ARBA00022553"/>
    </source>
</evidence>
<dbReference type="GO" id="GO:0005524">
    <property type="term" value="F:ATP binding"/>
    <property type="evidence" value="ECO:0007669"/>
    <property type="project" value="UniProtKB-KW"/>
</dbReference>
<feature type="domain" description="Signal transduction histidine kinase subgroup 3 dimerisation and phosphoacceptor" evidence="11">
    <location>
        <begin position="268"/>
        <end position="335"/>
    </location>
</feature>
<dbReference type="GO" id="GO:0016020">
    <property type="term" value="C:membrane"/>
    <property type="evidence" value="ECO:0007669"/>
    <property type="project" value="InterPro"/>
</dbReference>
<protein>
    <recommendedName>
        <fullName evidence="2">histidine kinase</fullName>
        <ecNumber evidence="2">2.7.13.3</ecNumber>
    </recommendedName>
</protein>
<feature type="transmembrane region" description="Helical" evidence="10">
    <location>
        <begin position="35"/>
        <end position="60"/>
    </location>
</feature>
<keyword evidence="8" id="KW-0902">Two-component regulatory system</keyword>
<gene>
    <name evidence="13" type="ORF">ET471_06445</name>
</gene>
<evidence type="ECO:0000313" key="13">
    <source>
        <dbReference type="EMBL" id="QAY69724.1"/>
    </source>
</evidence>
<keyword evidence="14" id="KW-1185">Reference proteome</keyword>
<dbReference type="GO" id="GO:0046983">
    <property type="term" value="F:protein dimerization activity"/>
    <property type="evidence" value="ECO:0007669"/>
    <property type="project" value="InterPro"/>
</dbReference>
<evidence type="ECO:0000256" key="1">
    <source>
        <dbReference type="ARBA" id="ARBA00000085"/>
    </source>
</evidence>
<dbReference type="PANTHER" id="PTHR24421">
    <property type="entry name" value="NITRATE/NITRITE SENSOR PROTEIN NARX-RELATED"/>
    <property type="match status" value="1"/>
</dbReference>
<reference evidence="13 14" key="1">
    <citation type="submission" date="2019-01" db="EMBL/GenBank/DDBJ databases">
        <title>Genome sequencing of strain FW10M-9.</title>
        <authorList>
            <person name="Heo J."/>
            <person name="Kim S.-J."/>
            <person name="Kim J.-S."/>
            <person name="Hong S.-B."/>
            <person name="Kwon S.-W."/>
        </authorList>
    </citation>
    <scope>NUCLEOTIDE SEQUENCE [LARGE SCALE GENOMIC DNA]</scope>
    <source>
        <strain evidence="13 14">FW10M-9</strain>
    </source>
</reference>
<keyword evidence="5" id="KW-0547">Nucleotide-binding</keyword>
<keyword evidence="6 13" id="KW-0418">Kinase</keyword>
<name>A0A4P6F2J5_9MICO</name>
<dbReference type="GO" id="GO:0000155">
    <property type="term" value="F:phosphorelay sensor kinase activity"/>
    <property type="evidence" value="ECO:0007669"/>
    <property type="project" value="InterPro"/>
</dbReference>
<sequence length="464" mass="47084">MTSTDVSAIEDRVAPALTSAAGFVRAPFSAATARALAQLAVGWVWAISAGLTLWICVVVSAGLVPALGIGLPLLAASLAGARLYGAAERARLELQLPVRLAEPSPLLARRPGTPGAWWSAMWAACRDGRGWAATVYAFLSMFLTSVFVALVTAAAGGAVAAVALLFVGRDSVVVDWLGAPFPLTVAVAVALGVALLWTAALLAQYGALLQVQLAQQLLGPSVADAAQARAVRAEQEAQVAVAEASTARERAVVLTETRAGAVAAADGERRRIERDLHDGAQQRLVALGVELGVAKRLAAQDPEAAAAALDHAHAEVKETLAELRNLVRGIHPAVLSDRGLDAALSALAARSTVPVRVQVDGDLAAATPAAQAAAYFVVAEALTNVAKHAQASSALVTAGLFSDGDDGCRLRVSIADDGQGGATAAPGSGLAGLRGRVAALDGTFDLDSPAGAGTRLTVEVPCAS</sequence>
<evidence type="ECO:0000313" key="14">
    <source>
        <dbReference type="Proteomes" id="UP000292118"/>
    </source>
</evidence>
<keyword evidence="3" id="KW-0597">Phosphoprotein</keyword>
<dbReference type="InterPro" id="IPR036890">
    <property type="entry name" value="HATPase_C_sf"/>
</dbReference>
<evidence type="ECO:0000256" key="5">
    <source>
        <dbReference type="ARBA" id="ARBA00022741"/>
    </source>
</evidence>
<keyword evidence="9" id="KW-0175">Coiled coil</keyword>
<feature type="transmembrane region" description="Helical" evidence="10">
    <location>
        <begin position="179"/>
        <end position="203"/>
    </location>
</feature>
<evidence type="ECO:0000256" key="8">
    <source>
        <dbReference type="ARBA" id="ARBA00023012"/>
    </source>
</evidence>
<evidence type="ECO:0000256" key="4">
    <source>
        <dbReference type="ARBA" id="ARBA00022679"/>
    </source>
</evidence>
<evidence type="ECO:0000256" key="9">
    <source>
        <dbReference type="SAM" id="Coils"/>
    </source>
</evidence>
<keyword evidence="10" id="KW-0812">Transmembrane</keyword>
<evidence type="ECO:0000259" key="12">
    <source>
        <dbReference type="Pfam" id="PF13796"/>
    </source>
</evidence>
<evidence type="ECO:0000256" key="2">
    <source>
        <dbReference type="ARBA" id="ARBA00012438"/>
    </source>
</evidence>
<dbReference type="InterPro" id="IPR050482">
    <property type="entry name" value="Sensor_HK_TwoCompSys"/>
</dbReference>
<keyword evidence="4" id="KW-0808">Transferase</keyword>
<dbReference type="PANTHER" id="PTHR24421:SF10">
    <property type="entry name" value="NITRATE_NITRITE SENSOR PROTEIN NARQ"/>
    <property type="match status" value="1"/>
</dbReference>
<organism evidence="13 14">
    <name type="scientific">Xylanimonas protaetiae</name>
    <dbReference type="NCBI Taxonomy" id="2509457"/>
    <lineage>
        <taxon>Bacteria</taxon>
        <taxon>Bacillati</taxon>
        <taxon>Actinomycetota</taxon>
        <taxon>Actinomycetes</taxon>
        <taxon>Micrococcales</taxon>
        <taxon>Promicromonosporaceae</taxon>
        <taxon>Xylanimonas</taxon>
    </lineage>
</organism>
<dbReference type="Pfam" id="PF07730">
    <property type="entry name" value="HisKA_3"/>
    <property type="match status" value="1"/>
</dbReference>
<dbReference type="SUPFAM" id="SSF55874">
    <property type="entry name" value="ATPase domain of HSP90 chaperone/DNA topoisomerase II/histidine kinase"/>
    <property type="match status" value="1"/>
</dbReference>
<dbReference type="OrthoDB" id="5242012at2"/>
<keyword evidence="10" id="KW-0472">Membrane</keyword>
<keyword evidence="7" id="KW-0067">ATP-binding</keyword>
<dbReference type="CDD" id="cd16917">
    <property type="entry name" value="HATPase_UhpB-NarQ-NarX-like"/>
    <property type="match status" value="1"/>
</dbReference>
<dbReference type="EMBL" id="CP035493">
    <property type="protein sequence ID" value="QAY69724.1"/>
    <property type="molecule type" value="Genomic_DNA"/>
</dbReference>
<dbReference type="Gene3D" id="3.30.565.10">
    <property type="entry name" value="Histidine kinase-like ATPase, C-terminal domain"/>
    <property type="match status" value="1"/>
</dbReference>
<keyword evidence="10" id="KW-1133">Transmembrane helix</keyword>
<accession>A0A4P6F2J5</accession>
<evidence type="ECO:0000256" key="10">
    <source>
        <dbReference type="SAM" id="Phobius"/>
    </source>
</evidence>
<evidence type="ECO:0000256" key="6">
    <source>
        <dbReference type="ARBA" id="ARBA00022777"/>
    </source>
</evidence>
<dbReference type="InterPro" id="IPR025828">
    <property type="entry name" value="Put_sensor_dom"/>
</dbReference>
<dbReference type="Proteomes" id="UP000292118">
    <property type="component" value="Chromosome"/>
</dbReference>
<feature type="transmembrane region" description="Helical" evidence="10">
    <location>
        <begin position="136"/>
        <end position="167"/>
    </location>
</feature>
<dbReference type="InterPro" id="IPR011712">
    <property type="entry name" value="Sig_transdc_His_kin_sub3_dim/P"/>
</dbReference>
<dbReference type="AlphaFoldDB" id="A0A4P6F2J5"/>
<dbReference type="EC" id="2.7.13.3" evidence="2"/>
<dbReference type="RefSeq" id="WP_129187115.1">
    <property type="nucleotide sequence ID" value="NZ_CP035493.1"/>
</dbReference>
<dbReference type="Gene3D" id="1.20.5.1930">
    <property type="match status" value="1"/>
</dbReference>
<dbReference type="Pfam" id="PF13796">
    <property type="entry name" value="Sensor"/>
    <property type="match status" value="1"/>
</dbReference>
<evidence type="ECO:0000259" key="11">
    <source>
        <dbReference type="Pfam" id="PF07730"/>
    </source>
</evidence>
<feature type="domain" description="Putative sensor" evidence="12">
    <location>
        <begin position="40"/>
        <end position="218"/>
    </location>
</feature>
<feature type="coiled-coil region" evidence="9">
    <location>
        <begin position="223"/>
        <end position="250"/>
    </location>
</feature>
<evidence type="ECO:0000256" key="7">
    <source>
        <dbReference type="ARBA" id="ARBA00022840"/>
    </source>
</evidence>
<comment type="catalytic activity">
    <reaction evidence="1">
        <text>ATP + protein L-histidine = ADP + protein N-phospho-L-histidine.</text>
        <dbReference type="EC" id="2.7.13.3"/>
    </reaction>
</comment>
<proteinExistence type="predicted"/>